<accession>A0A8S3SNG6</accession>
<dbReference type="InterPro" id="IPR036179">
    <property type="entry name" value="Ig-like_dom_sf"/>
</dbReference>
<comment type="caution">
    <text evidence="2">The sequence shown here is derived from an EMBL/GenBank/DDBJ whole genome shotgun (WGS) entry which is preliminary data.</text>
</comment>
<dbReference type="InterPro" id="IPR013783">
    <property type="entry name" value="Ig-like_fold"/>
</dbReference>
<dbReference type="Proteomes" id="UP000683360">
    <property type="component" value="Unassembled WGS sequence"/>
</dbReference>
<sequence>MLNGRADGNNDFTCVSKRGRSVVDYVFTPHEQRKLKQGFCNIRNQFDKLNRNTKRNFQLKEQDNLTKLFQSNNTRDFWKYIGNIGIANERRQNIPFKVKTDEGFSSDVDVVLDKWKTDYEKLFNSGDNGNFDNNHLDWVKGNNHVFPTRNCDTLNCPVTRQDVIDAVNRTKLNKAVGFDYIPAENSSDDDDNEDTDDISRSDRQEHFDHLSNRFLCYAHSLQLVVRDGIQQTNQHLKNVVLKASQIISHIRKSINASATLDNNPIVILEEETYTVVEGQPVNIKCITFGNPTPDALWIKLKNRHTIIEGGQELNLTIPDIDREKKVDMNAKQFQSL</sequence>
<protein>
    <recommendedName>
        <fullName evidence="1">Ig-like domain-containing protein</fullName>
    </recommendedName>
</protein>
<dbReference type="OrthoDB" id="6097333at2759"/>
<dbReference type="PROSITE" id="PS50835">
    <property type="entry name" value="IG_LIKE"/>
    <property type="match status" value="1"/>
</dbReference>
<proteinExistence type="predicted"/>
<dbReference type="SUPFAM" id="SSF48726">
    <property type="entry name" value="Immunoglobulin"/>
    <property type="match status" value="1"/>
</dbReference>
<dbReference type="InterPro" id="IPR007110">
    <property type="entry name" value="Ig-like_dom"/>
</dbReference>
<name>A0A8S3SNG6_MYTED</name>
<evidence type="ECO:0000259" key="1">
    <source>
        <dbReference type="PROSITE" id="PS50835"/>
    </source>
</evidence>
<organism evidence="2 3">
    <name type="scientific">Mytilus edulis</name>
    <name type="common">Blue mussel</name>
    <dbReference type="NCBI Taxonomy" id="6550"/>
    <lineage>
        <taxon>Eukaryota</taxon>
        <taxon>Metazoa</taxon>
        <taxon>Spiralia</taxon>
        <taxon>Lophotrochozoa</taxon>
        <taxon>Mollusca</taxon>
        <taxon>Bivalvia</taxon>
        <taxon>Autobranchia</taxon>
        <taxon>Pteriomorphia</taxon>
        <taxon>Mytilida</taxon>
        <taxon>Mytiloidea</taxon>
        <taxon>Mytilidae</taxon>
        <taxon>Mytilinae</taxon>
        <taxon>Mytilus</taxon>
    </lineage>
</organism>
<evidence type="ECO:0000313" key="2">
    <source>
        <dbReference type="EMBL" id="CAG2221537.1"/>
    </source>
</evidence>
<feature type="domain" description="Ig-like" evidence="1">
    <location>
        <begin position="264"/>
        <end position="299"/>
    </location>
</feature>
<dbReference type="Gene3D" id="2.60.40.10">
    <property type="entry name" value="Immunoglobulins"/>
    <property type="match status" value="1"/>
</dbReference>
<keyword evidence="3" id="KW-1185">Reference proteome</keyword>
<reference evidence="2" key="1">
    <citation type="submission" date="2021-03" db="EMBL/GenBank/DDBJ databases">
        <authorList>
            <person name="Bekaert M."/>
        </authorList>
    </citation>
    <scope>NUCLEOTIDE SEQUENCE</scope>
</reference>
<dbReference type="AlphaFoldDB" id="A0A8S3SNG6"/>
<dbReference type="EMBL" id="CAJPWZ010001683">
    <property type="protein sequence ID" value="CAG2221537.1"/>
    <property type="molecule type" value="Genomic_DNA"/>
</dbReference>
<gene>
    <name evidence="2" type="ORF">MEDL_34967</name>
</gene>
<evidence type="ECO:0000313" key="3">
    <source>
        <dbReference type="Proteomes" id="UP000683360"/>
    </source>
</evidence>